<name>A0ABW0JE46_9BURK</name>
<sequence length="79" mass="8831">MRDSTPTILIYKRTHKGVGSSYAWSAQVDALLCIADEDPVAGIELDSAHYDTDDSAERDEMKHLLFNLSGAILNTHPRW</sequence>
<accession>A0ABW0JE46</accession>
<proteinExistence type="predicted"/>
<evidence type="ECO:0000313" key="1">
    <source>
        <dbReference type="EMBL" id="MFC5431471.1"/>
    </source>
</evidence>
<dbReference type="Proteomes" id="UP001596103">
    <property type="component" value="Unassembled WGS sequence"/>
</dbReference>
<reference evidence="2" key="1">
    <citation type="journal article" date="2019" name="Int. J. Syst. Evol. Microbiol.">
        <title>The Global Catalogue of Microorganisms (GCM) 10K type strain sequencing project: providing services to taxonomists for standard genome sequencing and annotation.</title>
        <authorList>
            <consortium name="The Broad Institute Genomics Platform"/>
            <consortium name="The Broad Institute Genome Sequencing Center for Infectious Disease"/>
            <person name="Wu L."/>
            <person name="Ma J."/>
        </authorList>
    </citation>
    <scope>NUCLEOTIDE SEQUENCE [LARGE SCALE GENOMIC DNA]</scope>
    <source>
        <strain evidence="2">CCUG 56042</strain>
    </source>
</reference>
<dbReference type="EMBL" id="JBHSMP010000037">
    <property type="protein sequence ID" value="MFC5431471.1"/>
    <property type="molecule type" value="Genomic_DNA"/>
</dbReference>
<evidence type="ECO:0000313" key="2">
    <source>
        <dbReference type="Proteomes" id="UP001596103"/>
    </source>
</evidence>
<comment type="caution">
    <text evidence="1">The sequence shown here is derived from an EMBL/GenBank/DDBJ whole genome shotgun (WGS) entry which is preliminary data.</text>
</comment>
<protein>
    <submittedName>
        <fullName evidence="1">Uncharacterized protein</fullName>
    </submittedName>
</protein>
<organism evidence="1 2">
    <name type="scientific">Paraburkholderia denitrificans</name>
    <dbReference type="NCBI Taxonomy" id="694025"/>
    <lineage>
        <taxon>Bacteria</taxon>
        <taxon>Pseudomonadati</taxon>
        <taxon>Pseudomonadota</taxon>
        <taxon>Betaproteobacteria</taxon>
        <taxon>Burkholderiales</taxon>
        <taxon>Burkholderiaceae</taxon>
        <taxon>Paraburkholderia</taxon>
    </lineage>
</organism>
<gene>
    <name evidence="1" type="ORF">ACFPTO_22085</name>
</gene>
<keyword evidence="2" id="KW-1185">Reference proteome</keyword>
<dbReference type="RefSeq" id="WP_377714731.1">
    <property type="nucleotide sequence ID" value="NZ_JBHSMP010000037.1"/>
</dbReference>